<sequence length="137" mass="14746">MYSRIGVPVDLAHTDTLEKAIESAAVLARAFAAPIELVAVTSPSPSEVARDPHAFGEKLAAYAAELSRRHGVRFTAHARVCDDPTVALDRTLFEAFHELGVDLLVVASHVPGVREYVFSSNAGWLASHTDLSVLVVR</sequence>
<name>A0A095X164_9GAMM</name>
<dbReference type="InterPro" id="IPR014729">
    <property type="entry name" value="Rossmann-like_a/b/a_fold"/>
</dbReference>
<keyword evidence="3" id="KW-1185">Reference proteome</keyword>
<gene>
    <name evidence="2" type="ORF">HRUBRA_00743</name>
</gene>
<evidence type="ECO:0000313" key="2">
    <source>
        <dbReference type="EMBL" id="KGE04584.1"/>
    </source>
</evidence>
<dbReference type="Gene3D" id="3.40.50.620">
    <property type="entry name" value="HUPs"/>
    <property type="match status" value="1"/>
</dbReference>
<comment type="caution">
    <text evidence="2">The sequence shown here is derived from an EMBL/GenBank/DDBJ whole genome shotgun (WGS) entry which is preliminary data.</text>
</comment>
<accession>A0A095X164</accession>
<evidence type="ECO:0000313" key="3">
    <source>
        <dbReference type="Proteomes" id="UP000029640"/>
    </source>
</evidence>
<dbReference type="HOGENOM" id="CLU_049301_12_2_6"/>
<proteinExistence type="predicted"/>
<dbReference type="OrthoDB" id="9792500at2"/>
<dbReference type="InterPro" id="IPR006016">
    <property type="entry name" value="UspA"/>
</dbReference>
<dbReference type="SUPFAM" id="SSF52402">
    <property type="entry name" value="Adenine nucleotide alpha hydrolases-like"/>
    <property type="match status" value="1"/>
</dbReference>
<dbReference type="eggNOG" id="COG0589">
    <property type="taxonomic scope" value="Bacteria"/>
</dbReference>
<dbReference type="AlphaFoldDB" id="A0A095X164"/>
<dbReference type="EMBL" id="AUVB01000023">
    <property type="protein sequence ID" value="KGE04584.1"/>
    <property type="molecule type" value="Genomic_DNA"/>
</dbReference>
<organism evidence="2 3">
    <name type="scientific">Pseudohaliea rubra DSM 19751</name>
    <dbReference type="NCBI Taxonomy" id="1265313"/>
    <lineage>
        <taxon>Bacteria</taxon>
        <taxon>Pseudomonadati</taxon>
        <taxon>Pseudomonadota</taxon>
        <taxon>Gammaproteobacteria</taxon>
        <taxon>Cellvibrionales</taxon>
        <taxon>Halieaceae</taxon>
        <taxon>Pseudohaliea</taxon>
    </lineage>
</organism>
<evidence type="ECO:0000259" key="1">
    <source>
        <dbReference type="Pfam" id="PF00582"/>
    </source>
</evidence>
<feature type="domain" description="UspA" evidence="1">
    <location>
        <begin position="1"/>
        <end position="137"/>
    </location>
</feature>
<dbReference type="Proteomes" id="UP000029640">
    <property type="component" value="Unassembled WGS sequence"/>
</dbReference>
<dbReference type="Pfam" id="PF00582">
    <property type="entry name" value="Usp"/>
    <property type="match status" value="1"/>
</dbReference>
<protein>
    <recommendedName>
        <fullName evidence="1">UspA domain-containing protein</fullName>
    </recommendedName>
</protein>
<dbReference type="STRING" id="1265313.HRUBRA_00743"/>
<dbReference type="RefSeq" id="WP_035516316.1">
    <property type="nucleotide sequence ID" value="NZ_KN234764.1"/>
</dbReference>
<reference evidence="2 3" key="1">
    <citation type="journal article" date="2014" name="Genome Announc.">
        <title>Genome Sequence of Gammaproteobacterial Pseudohaliea rubra Type Strain DSM 19751, Isolated from Coastal Seawater of the Mediterranean Sea.</title>
        <authorList>
            <person name="Spring S."/>
            <person name="Fiebig A."/>
            <person name="Riedel T."/>
            <person name="Goker M."/>
            <person name="Klenk H.P."/>
        </authorList>
    </citation>
    <scope>NUCLEOTIDE SEQUENCE [LARGE SCALE GENOMIC DNA]</scope>
    <source>
        <strain evidence="2 3">DSM 19751</strain>
    </source>
</reference>